<sequence length="369" mass="38077">MSTQTRPGTGLNRLSLKLRNNWLSILILLVVVAAVAVMVPSFFQPSNMLNVGRQSAIVGIIAVGMTFVILTGGIDLSVGSILALSGVTTAMLINNGLIVPLAIIAGILVGVAAGIVNGIGVAVLKVQPFIMTLATMVAIQGLSLRFTDGGPKQFSNREPFFNFIGSGSFLGIPGPFIVFLLIAIAGILVLRYLAFGRYIYAIGGSMEAARLSGVRTTRTIVLAYSISGLCAGLAGVMTAARLGVGDPTAGSLSNLDAITAVVIGGTSLMGGIGGAVGTVFGAILLAILSNVMNLLGISPFDQQIVKGAVIVIAVLVAAKATVRRFKERRTDAPKAATSQHATIMVAPASESTPRHDEHPSTLVERTPFN</sequence>
<comment type="subcellular location">
    <subcellularLocation>
        <location evidence="1">Cell membrane</location>
        <topology evidence="1">Multi-pass membrane protein</topology>
    </subcellularLocation>
</comment>
<dbReference type="PANTHER" id="PTHR32196:SF72">
    <property type="entry name" value="RIBOSE IMPORT PERMEASE PROTEIN RBSC"/>
    <property type="match status" value="1"/>
</dbReference>
<feature type="transmembrane region" description="Helical" evidence="7">
    <location>
        <begin position="22"/>
        <end position="43"/>
    </location>
</feature>
<dbReference type="InterPro" id="IPR001851">
    <property type="entry name" value="ABC_transp_permease"/>
</dbReference>
<keyword evidence="4 7" id="KW-1133">Transmembrane helix</keyword>
<keyword evidence="9" id="KW-1185">Reference proteome</keyword>
<name>A0ABP5KGW6_9MICC</name>
<keyword evidence="2" id="KW-1003">Cell membrane</keyword>
<evidence type="ECO:0000256" key="4">
    <source>
        <dbReference type="ARBA" id="ARBA00022989"/>
    </source>
</evidence>
<comment type="caution">
    <text evidence="8">The sequence shown here is derived from an EMBL/GenBank/DDBJ whole genome shotgun (WGS) entry which is preliminary data.</text>
</comment>
<evidence type="ECO:0000256" key="2">
    <source>
        <dbReference type="ARBA" id="ARBA00022475"/>
    </source>
</evidence>
<feature type="transmembrane region" description="Helical" evidence="7">
    <location>
        <begin position="252"/>
        <end position="272"/>
    </location>
</feature>
<feature type="transmembrane region" description="Helical" evidence="7">
    <location>
        <begin position="176"/>
        <end position="200"/>
    </location>
</feature>
<feature type="transmembrane region" description="Helical" evidence="7">
    <location>
        <begin position="55"/>
        <end position="85"/>
    </location>
</feature>
<evidence type="ECO:0000256" key="6">
    <source>
        <dbReference type="SAM" id="MobiDB-lite"/>
    </source>
</evidence>
<proteinExistence type="predicted"/>
<reference evidence="9" key="1">
    <citation type="journal article" date="2019" name="Int. J. Syst. Evol. Microbiol.">
        <title>The Global Catalogue of Microorganisms (GCM) 10K type strain sequencing project: providing services to taxonomists for standard genome sequencing and annotation.</title>
        <authorList>
            <consortium name="The Broad Institute Genomics Platform"/>
            <consortium name="The Broad Institute Genome Sequencing Center for Infectious Disease"/>
            <person name="Wu L."/>
            <person name="Ma J."/>
        </authorList>
    </citation>
    <scope>NUCLEOTIDE SEQUENCE [LARGE SCALE GENOMIC DNA]</scope>
    <source>
        <strain evidence="9">JCM 15921</strain>
    </source>
</reference>
<evidence type="ECO:0000256" key="1">
    <source>
        <dbReference type="ARBA" id="ARBA00004651"/>
    </source>
</evidence>
<evidence type="ECO:0000256" key="3">
    <source>
        <dbReference type="ARBA" id="ARBA00022692"/>
    </source>
</evidence>
<dbReference type="Pfam" id="PF02653">
    <property type="entry name" value="BPD_transp_2"/>
    <property type="match status" value="1"/>
</dbReference>
<dbReference type="RefSeq" id="WP_344363164.1">
    <property type="nucleotide sequence ID" value="NZ_BAAAQB010000013.1"/>
</dbReference>
<evidence type="ECO:0000313" key="8">
    <source>
        <dbReference type="EMBL" id="GAA2130576.1"/>
    </source>
</evidence>
<accession>A0ABP5KGW6</accession>
<evidence type="ECO:0000313" key="9">
    <source>
        <dbReference type="Proteomes" id="UP001500102"/>
    </source>
</evidence>
<dbReference type="Proteomes" id="UP001500102">
    <property type="component" value="Unassembled WGS sequence"/>
</dbReference>
<feature type="transmembrane region" description="Helical" evidence="7">
    <location>
        <begin position="221"/>
        <end position="240"/>
    </location>
</feature>
<dbReference type="PANTHER" id="PTHR32196">
    <property type="entry name" value="ABC TRANSPORTER PERMEASE PROTEIN YPHD-RELATED-RELATED"/>
    <property type="match status" value="1"/>
</dbReference>
<keyword evidence="5 7" id="KW-0472">Membrane</keyword>
<evidence type="ECO:0000256" key="5">
    <source>
        <dbReference type="ARBA" id="ARBA00023136"/>
    </source>
</evidence>
<keyword evidence="3 7" id="KW-0812">Transmembrane</keyword>
<evidence type="ECO:0000256" key="7">
    <source>
        <dbReference type="SAM" id="Phobius"/>
    </source>
</evidence>
<dbReference type="EMBL" id="BAAAQB010000013">
    <property type="protein sequence ID" value="GAA2130576.1"/>
    <property type="molecule type" value="Genomic_DNA"/>
</dbReference>
<feature type="transmembrane region" description="Helical" evidence="7">
    <location>
        <begin position="97"/>
        <end position="116"/>
    </location>
</feature>
<protein>
    <submittedName>
        <fullName evidence="8">Ribose ABC transporter permease</fullName>
    </submittedName>
</protein>
<dbReference type="CDD" id="cd06579">
    <property type="entry name" value="TM_PBP1_transp_AraH_like"/>
    <property type="match status" value="1"/>
</dbReference>
<gene>
    <name evidence="8" type="ORF">GCM10009825_11630</name>
</gene>
<feature type="region of interest" description="Disordered" evidence="6">
    <location>
        <begin position="348"/>
        <end position="369"/>
    </location>
</feature>
<organism evidence="8 9">
    <name type="scientific">Arthrobacter humicola</name>
    <dbReference type="NCBI Taxonomy" id="409291"/>
    <lineage>
        <taxon>Bacteria</taxon>
        <taxon>Bacillati</taxon>
        <taxon>Actinomycetota</taxon>
        <taxon>Actinomycetes</taxon>
        <taxon>Micrococcales</taxon>
        <taxon>Micrococcaceae</taxon>
        <taxon>Arthrobacter</taxon>
    </lineage>
</organism>